<dbReference type="RefSeq" id="WP_193926310.1">
    <property type="nucleotide sequence ID" value="NZ_JADEYC010000001.1"/>
</dbReference>
<proteinExistence type="predicted"/>
<dbReference type="EMBL" id="JADEYC010000001">
    <property type="protein sequence ID" value="MBE9372851.1"/>
    <property type="molecule type" value="Genomic_DNA"/>
</dbReference>
<dbReference type="Proteomes" id="UP000598360">
    <property type="component" value="Unassembled WGS sequence"/>
</dbReference>
<organism evidence="1 2">
    <name type="scientific">Saccharopolyspora montiporae</name>
    <dbReference type="NCBI Taxonomy" id="2781240"/>
    <lineage>
        <taxon>Bacteria</taxon>
        <taxon>Bacillati</taxon>
        <taxon>Actinomycetota</taxon>
        <taxon>Actinomycetes</taxon>
        <taxon>Pseudonocardiales</taxon>
        <taxon>Pseudonocardiaceae</taxon>
        <taxon>Saccharopolyspora</taxon>
    </lineage>
</organism>
<reference evidence="1" key="1">
    <citation type="submission" date="2020-10" db="EMBL/GenBank/DDBJ databases">
        <title>Diversity and distribution of actinomycetes associated with coral in the coast of Hainan.</title>
        <authorList>
            <person name="Li F."/>
        </authorList>
    </citation>
    <scope>NUCLEOTIDE SEQUENCE</scope>
    <source>
        <strain evidence="1">HNM0983</strain>
    </source>
</reference>
<evidence type="ECO:0000313" key="2">
    <source>
        <dbReference type="Proteomes" id="UP000598360"/>
    </source>
</evidence>
<dbReference type="AlphaFoldDB" id="A0A929B7I6"/>
<sequence>MTRGVRKSAARLIGRWRIAEMRHRDRDAIDLVKAGFIEFAAGGTGQVGFIAVQAELDYRPGERDGMPGAEFTWAVSTTAISHVE</sequence>
<evidence type="ECO:0000313" key="1">
    <source>
        <dbReference type="EMBL" id="MBE9372851.1"/>
    </source>
</evidence>
<accession>A0A929B7I6</accession>
<gene>
    <name evidence="1" type="ORF">IQ251_00150</name>
</gene>
<keyword evidence="2" id="KW-1185">Reference proteome</keyword>
<comment type="caution">
    <text evidence="1">The sequence shown here is derived from an EMBL/GenBank/DDBJ whole genome shotgun (WGS) entry which is preliminary data.</text>
</comment>
<name>A0A929B7I6_9PSEU</name>
<protein>
    <submittedName>
        <fullName evidence="1">Uncharacterized protein</fullName>
    </submittedName>
</protein>